<name>A0A323UQX0_9RHOO</name>
<evidence type="ECO:0000256" key="3">
    <source>
        <dbReference type="ARBA" id="ARBA00023163"/>
    </source>
</evidence>
<dbReference type="PANTHER" id="PTHR43280:SF32">
    <property type="entry name" value="TRANSCRIPTIONAL REGULATORY PROTEIN"/>
    <property type="match status" value="1"/>
</dbReference>
<feature type="domain" description="HTH araC/xylS-type" evidence="4">
    <location>
        <begin position="191"/>
        <end position="289"/>
    </location>
</feature>
<evidence type="ECO:0000313" key="5">
    <source>
        <dbReference type="EMBL" id="PZA14894.1"/>
    </source>
</evidence>
<keyword evidence="3" id="KW-0804">Transcription</keyword>
<dbReference type="PROSITE" id="PS01124">
    <property type="entry name" value="HTH_ARAC_FAMILY_2"/>
    <property type="match status" value="1"/>
</dbReference>
<dbReference type="InterPro" id="IPR014710">
    <property type="entry name" value="RmlC-like_jellyroll"/>
</dbReference>
<dbReference type="InterPro" id="IPR018060">
    <property type="entry name" value="HTH_AraC"/>
</dbReference>
<evidence type="ECO:0000256" key="2">
    <source>
        <dbReference type="ARBA" id="ARBA00023125"/>
    </source>
</evidence>
<keyword evidence="6" id="KW-1185">Reference proteome</keyword>
<dbReference type="Gene3D" id="2.60.120.10">
    <property type="entry name" value="Jelly Rolls"/>
    <property type="match status" value="1"/>
</dbReference>
<keyword evidence="2" id="KW-0238">DNA-binding</keyword>
<gene>
    <name evidence="5" type="ORF">DNK49_19495</name>
</gene>
<dbReference type="GO" id="GO:0003700">
    <property type="term" value="F:DNA-binding transcription factor activity"/>
    <property type="evidence" value="ECO:0007669"/>
    <property type="project" value="InterPro"/>
</dbReference>
<dbReference type="OrthoDB" id="9816344at2"/>
<organism evidence="5 6">
    <name type="scientific">Parazoarcus communis SWub3 = DSM 12120</name>
    <dbReference type="NCBI Taxonomy" id="1121029"/>
    <lineage>
        <taxon>Bacteria</taxon>
        <taxon>Pseudomonadati</taxon>
        <taxon>Pseudomonadota</taxon>
        <taxon>Betaproteobacteria</taxon>
        <taxon>Rhodocyclales</taxon>
        <taxon>Zoogloeaceae</taxon>
        <taxon>Parazoarcus</taxon>
    </lineage>
</organism>
<dbReference type="Gene3D" id="1.10.10.60">
    <property type="entry name" value="Homeodomain-like"/>
    <property type="match status" value="1"/>
</dbReference>
<dbReference type="GO" id="GO:0043565">
    <property type="term" value="F:sequence-specific DNA binding"/>
    <property type="evidence" value="ECO:0007669"/>
    <property type="project" value="InterPro"/>
</dbReference>
<keyword evidence="1" id="KW-0805">Transcription regulation</keyword>
<protein>
    <submittedName>
        <fullName evidence="5">AraC family transcriptional regulator</fullName>
    </submittedName>
</protein>
<evidence type="ECO:0000313" key="6">
    <source>
        <dbReference type="Proteomes" id="UP000248259"/>
    </source>
</evidence>
<dbReference type="InterPro" id="IPR003313">
    <property type="entry name" value="AraC-bd"/>
</dbReference>
<proteinExistence type="predicted"/>
<dbReference type="CDD" id="cd06999">
    <property type="entry name" value="cupin_HpaA-like_N"/>
    <property type="match status" value="1"/>
</dbReference>
<dbReference type="RefSeq" id="WP_110528625.1">
    <property type="nucleotide sequence ID" value="NZ_QKOE01000020.1"/>
</dbReference>
<dbReference type="Pfam" id="PF12833">
    <property type="entry name" value="HTH_18"/>
    <property type="match status" value="1"/>
</dbReference>
<dbReference type="InterPro" id="IPR009057">
    <property type="entry name" value="Homeodomain-like_sf"/>
</dbReference>
<dbReference type="InterPro" id="IPR011051">
    <property type="entry name" value="RmlC_Cupin_sf"/>
</dbReference>
<accession>A0A323UQX0</accession>
<dbReference type="SMART" id="SM00342">
    <property type="entry name" value="HTH_ARAC"/>
    <property type="match status" value="1"/>
</dbReference>
<dbReference type="InterPro" id="IPR047264">
    <property type="entry name" value="Cupin_HpaA-like_N"/>
</dbReference>
<dbReference type="PANTHER" id="PTHR43280">
    <property type="entry name" value="ARAC-FAMILY TRANSCRIPTIONAL REGULATOR"/>
    <property type="match status" value="1"/>
</dbReference>
<dbReference type="Pfam" id="PF02311">
    <property type="entry name" value="AraC_binding"/>
    <property type="match status" value="1"/>
</dbReference>
<comment type="caution">
    <text evidence="5">The sequence shown here is derived from an EMBL/GenBank/DDBJ whole genome shotgun (WGS) entry which is preliminary data.</text>
</comment>
<dbReference type="EMBL" id="QKOE01000020">
    <property type="protein sequence ID" value="PZA14894.1"/>
    <property type="molecule type" value="Genomic_DNA"/>
</dbReference>
<dbReference type="SUPFAM" id="SSF51182">
    <property type="entry name" value="RmlC-like cupins"/>
    <property type="match status" value="1"/>
</dbReference>
<sequence length="305" mass="33689">MPTLPKYDLYGSEAKPSWLDSFNFEWIPQRSRPFNWEIEPHIHDGLIQVLYVRSGSGEALIDGTRRRIEPPCLIVIPARTVHGFHFTPEVDGPVVTAPQRPLEALASTARPELLSYIRTPAVLPVQAGSRHDQKLVPLFDALAREAAEYEPGQTAAGSALLLAAFVIMERVDTGIQSPRVVTRSRGTAKVERFRALVEQHYKAHLPMESYASELGVSPGQLARLCRETIGMSPLDVINARLIHEAQRELVYSQLSVKQIAGALGFEDEAYFGRFFKKNAGSTALAFREMARAQLARASGEVSSGS</sequence>
<dbReference type="SUPFAM" id="SSF46689">
    <property type="entry name" value="Homeodomain-like"/>
    <property type="match status" value="1"/>
</dbReference>
<dbReference type="AlphaFoldDB" id="A0A323UQX0"/>
<reference evidence="5 6" key="1">
    <citation type="submission" date="2018-06" db="EMBL/GenBank/DDBJ databases">
        <title>Azoarcus communis strain SWub3 genome.</title>
        <authorList>
            <person name="Zorraquino Salvo V."/>
            <person name="Toubiana D."/>
            <person name="Blumwald E."/>
        </authorList>
    </citation>
    <scope>NUCLEOTIDE SEQUENCE [LARGE SCALE GENOMIC DNA]</scope>
    <source>
        <strain evidence="5 6">SWub3</strain>
    </source>
</reference>
<evidence type="ECO:0000259" key="4">
    <source>
        <dbReference type="PROSITE" id="PS01124"/>
    </source>
</evidence>
<evidence type="ECO:0000256" key="1">
    <source>
        <dbReference type="ARBA" id="ARBA00023015"/>
    </source>
</evidence>
<dbReference type="Proteomes" id="UP000248259">
    <property type="component" value="Unassembled WGS sequence"/>
</dbReference>